<dbReference type="Gene3D" id="6.20.210.20">
    <property type="entry name" value="THAP domain"/>
    <property type="match status" value="1"/>
</dbReference>
<keyword evidence="7" id="KW-0175">Coiled coil</keyword>
<dbReference type="SMART" id="SM00980">
    <property type="entry name" value="THAP"/>
    <property type="match status" value="1"/>
</dbReference>
<keyword evidence="2" id="KW-0479">Metal-binding</keyword>
<comment type="cofactor">
    <cofactor evidence="1">
        <name>a divalent metal cation</name>
        <dbReference type="ChEBI" id="CHEBI:60240"/>
    </cofactor>
</comment>
<evidence type="ECO:0000256" key="3">
    <source>
        <dbReference type="ARBA" id="ARBA00022771"/>
    </source>
</evidence>
<comment type="caution">
    <text evidence="10">The sequence shown here is derived from an EMBL/GenBank/DDBJ whole genome shotgun (WGS) entry which is preliminary data.</text>
</comment>
<dbReference type="Pfam" id="PF13613">
    <property type="entry name" value="HTH_Tnp_4"/>
    <property type="match status" value="1"/>
</dbReference>
<evidence type="ECO:0000256" key="2">
    <source>
        <dbReference type="ARBA" id="ARBA00022723"/>
    </source>
</evidence>
<proteinExistence type="predicted"/>
<dbReference type="PROSITE" id="PS50950">
    <property type="entry name" value="ZF_THAP"/>
    <property type="match status" value="1"/>
</dbReference>
<keyword evidence="5 6" id="KW-0238">DNA-binding</keyword>
<dbReference type="AlphaFoldDB" id="A0AA47PBD8"/>
<dbReference type="InterPro" id="IPR006612">
    <property type="entry name" value="THAP_Znf"/>
</dbReference>
<keyword evidence="11" id="KW-1185">Reference proteome</keyword>
<dbReference type="Pfam" id="PF13359">
    <property type="entry name" value="DDE_Tnp_4"/>
    <property type="match status" value="1"/>
</dbReference>
<dbReference type="InterPro" id="IPR038441">
    <property type="entry name" value="THAP_Znf_sf"/>
</dbReference>
<dbReference type="SUPFAM" id="SSF57716">
    <property type="entry name" value="Glucocorticoid receptor-like (DNA-binding domain)"/>
    <property type="match status" value="1"/>
</dbReference>
<dbReference type="GO" id="GO:0008270">
    <property type="term" value="F:zinc ion binding"/>
    <property type="evidence" value="ECO:0007669"/>
    <property type="project" value="UniProtKB-KW"/>
</dbReference>
<dbReference type="Proteomes" id="UP001174136">
    <property type="component" value="Unassembled WGS sequence"/>
</dbReference>
<reference evidence="10" key="1">
    <citation type="journal article" date="2023" name="Front. Mar. Sci.">
        <title>A new Merluccius polli reference genome to investigate the effects of global change in West African waters.</title>
        <authorList>
            <person name="Mateo J.L."/>
            <person name="Blanco-Fernandez C."/>
            <person name="Garcia-Vazquez E."/>
            <person name="Machado-Schiaffino G."/>
        </authorList>
    </citation>
    <scope>NUCLEOTIDE SEQUENCE</scope>
    <source>
        <strain evidence="10">C29</strain>
        <tissue evidence="10">Fin</tissue>
    </source>
</reference>
<dbReference type="PANTHER" id="PTHR23080">
    <property type="entry name" value="THAP DOMAIN PROTEIN"/>
    <property type="match status" value="1"/>
</dbReference>
<feature type="compositionally biased region" description="Basic and acidic residues" evidence="8">
    <location>
        <begin position="111"/>
        <end position="121"/>
    </location>
</feature>
<dbReference type="Pfam" id="PF05485">
    <property type="entry name" value="THAP"/>
    <property type="match status" value="1"/>
</dbReference>
<keyword evidence="4" id="KW-0862">Zinc</keyword>
<name>A0AA47PBD8_MERPO</name>
<sequence>MKKTTFKYQRVSGTTAEHCCVPQCQASAKYNTVLSFFTFPADAELRRKWIVAIRRDKFTVTPHTRVCSRHFKTEDIREPASETSRRLLKKGAVPVLFEWNNFSLPPTRPGVWERRERPPPEDDREDTPDPVTFGVPMYHDYTSKPEAAVVDLVLEENSSLREEIRLLRLQIEGLALRQRFGIHRFAASDKDIRFFTRFASYDLLMRFWGLIANSLPSMVSVRQAQRGALTESSATHSLQPIDEFFLFLNYLALGSKQRDLADRYGIHQSTVSRIITTWSNFLFTVLGSVRIWIPEDEIRRNLPADFKDYPDTTVILDCTELRCQCPSSPLLQSEVFSSYKSHCTLKGLIGIAPHGPVTFISALYAGSISDKQITRESGVLSVLKPEMAVMVDRGFLIDDIVPCKVYRPAFLSGRPQMSASEVIGTQAIARLRVHVERSIRRVKEHKIFDSVIPLRVFGSINQLYTVACLLTNYENGPLVKAWAKKPEVLQGKTPPHVSSLMTRSQKPFCKVLSRAFPPGVANFSKFGRGDAAPPQLVPLNAGTLFSCALFNFVCGLQRYRKGCHMMVLMFRKDKWTGSRPRQFSVKLEDAYHCATSDVGVCSRGLYHKPHQWYLLGPSTGHG</sequence>
<dbReference type="InterPro" id="IPR027805">
    <property type="entry name" value="Transposase_HTH_dom"/>
</dbReference>
<dbReference type="SMART" id="SM00692">
    <property type="entry name" value="DM3"/>
    <property type="match status" value="1"/>
</dbReference>
<evidence type="ECO:0000313" key="11">
    <source>
        <dbReference type="Proteomes" id="UP001174136"/>
    </source>
</evidence>
<feature type="region of interest" description="Disordered" evidence="8">
    <location>
        <begin position="109"/>
        <end position="130"/>
    </location>
</feature>
<keyword evidence="3 6" id="KW-0863">Zinc-finger</keyword>
<organism evidence="10 11">
    <name type="scientific">Merluccius polli</name>
    <name type="common">Benguela hake</name>
    <name type="synonym">Merluccius cadenati</name>
    <dbReference type="NCBI Taxonomy" id="89951"/>
    <lineage>
        <taxon>Eukaryota</taxon>
        <taxon>Metazoa</taxon>
        <taxon>Chordata</taxon>
        <taxon>Craniata</taxon>
        <taxon>Vertebrata</taxon>
        <taxon>Euteleostomi</taxon>
        <taxon>Actinopterygii</taxon>
        <taxon>Neopterygii</taxon>
        <taxon>Teleostei</taxon>
        <taxon>Neoteleostei</taxon>
        <taxon>Acanthomorphata</taxon>
        <taxon>Zeiogadaria</taxon>
        <taxon>Gadariae</taxon>
        <taxon>Gadiformes</taxon>
        <taxon>Gadoidei</taxon>
        <taxon>Merlucciidae</taxon>
        <taxon>Merluccius</taxon>
    </lineage>
</organism>
<dbReference type="SUPFAM" id="SSF109709">
    <property type="entry name" value="KorB DNA-binding domain-like"/>
    <property type="match status" value="1"/>
</dbReference>
<protein>
    <submittedName>
        <fullName evidence="10">THAP domain-containing protein 11</fullName>
    </submittedName>
</protein>
<evidence type="ECO:0000256" key="7">
    <source>
        <dbReference type="SAM" id="Coils"/>
    </source>
</evidence>
<dbReference type="GO" id="GO:0003677">
    <property type="term" value="F:DNA binding"/>
    <property type="evidence" value="ECO:0007669"/>
    <property type="project" value="UniProtKB-UniRule"/>
</dbReference>
<gene>
    <name evidence="10" type="primary">Thap11_1</name>
    <name evidence="10" type="ORF">N1851_005089</name>
</gene>
<dbReference type="PANTHER" id="PTHR23080:SF133">
    <property type="entry name" value="SI:CH211-262I1.5-RELATED"/>
    <property type="match status" value="1"/>
</dbReference>
<feature type="coiled-coil region" evidence="7">
    <location>
        <begin position="150"/>
        <end position="177"/>
    </location>
</feature>
<evidence type="ECO:0000256" key="8">
    <source>
        <dbReference type="SAM" id="MobiDB-lite"/>
    </source>
</evidence>
<evidence type="ECO:0000256" key="1">
    <source>
        <dbReference type="ARBA" id="ARBA00001968"/>
    </source>
</evidence>
<accession>A0AA47PBD8</accession>
<evidence type="ECO:0000259" key="9">
    <source>
        <dbReference type="PROSITE" id="PS50950"/>
    </source>
</evidence>
<evidence type="ECO:0000256" key="6">
    <source>
        <dbReference type="PROSITE-ProRule" id="PRU00309"/>
    </source>
</evidence>
<evidence type="ECO:0000313" key="10">
    <source>
        <dbReference type="EMBL" id="KAK0153217.1"/>
    </source>
</evidence>
<dbReference type="EMBL" id="JAOPHQ010000859">
    <property type="protein sequence ID" value="KAK0153217.1"/>
    <property type="molecule type" value="Genomic_DNA"/>
</dbReference>
<feature type="domain" description="THAP-type" evidence="9">
    <location>
        <begin position="15"/>
        <end position="97"/>
    </location>
</feature>
<evidence type="ECO:0000256" key="4">
    <source>
        <dbReference type="ARBA" id="ARBA00022833"/>
    </source>
</evidence>
<dbReference type="InterPro" id="IPR027806">
    <property type="entry name" value="HARBI1_dom"/>
</dbReference>
<evidence type="ECO:0000256" key="5">
    <source>
        <dbReference type="ARBA" id="ARBA00023125"/>
    </source>
</evidence>